<dbReference type="HOGENOM" id="CLU_2023769_0_0_9"/>
<protein>
    <submittedName>
        <fullName evidence="1">Uncharacterized protein</fullName>
    </submittedName>
</protein>
<accession>A0A0D4CMS6</accession>
<sequence length="122" mass="13815">MTTFEDFSFSRERETGEELAKKLLGTAPKLFCLCSKARVVKVFDKATQKYTDSVDHYAILVGGPEVQWPFEVKLPKESIDGDPFDFKGLGLGWMKPVTFEKLSATAYRYKIYFKAEGVKTLG</sequence>
<dbReference type="AlphaFoldDB" id="A0A0D4CMS6"/>
<gene>
    <name evidence="1" type="ORF">LBLM1_09790</name>
</gene>
<evidence type="ECO:0000313" key="1">
    <source>
        <dbReference type="EMBL" id="AJT51220.1"/>
    </source>
</evidence>
<name>A0A0D4CMS6_LIMMU</name>
<dbReference type="EMBL" id="CP011013">
    <property type="protein sequence ID" value="AJT51220.1"/>
    <property type="molecule type" value="Genomic_DNA"/>
</dbReference>
<evidence type="ECO:0000313" key="2">
    <source>
        <dbReference type="Proteomes" id="UP000003645"/>
    </source>
</evidence>
<organism evidence="1 2">
    <name type="scientific">Limosilactobacillus mucosae LM1</name>
    <dbReference type="NCBI Taxonomy" id="1130798"/>
    <lineage>
        <taxon>Bacteria</taxon>
        <taxon>Bacillati</taxon>
        <taxon>Bacillota</taxon>
        <taxon>Bacilli</taxon>
        <taxon>Lactobacillales</taxon>
        <taxon>Lactobacillaceae</taxon>
        <taxon>Limosilactobacillus</taxon>
    </lineage>
</organism>
<dbReference type="Proteomes" id="UP000003645">
    <property type="component" value="Chromosome"/>
</dbReference>
<dbReference type="STRING" id="1130798.LBLM1_09790"/>
<keyword evidence="2" id="KW-1185">Reference proteome</keyword>
<proteinExistence type="predicted"/>
<dbReference type="RefSeq" id="WP_039945579.1">
    <property type="nucleotide sequence ID" value="NZ_CP011013.1"/>
</dbReference>
<reference evidence="1 2" key="1">
    <citation type="journal article" date="2012" name="J. Bacteriol.">
        <title>Genome sequence of Lactobacillus mucosae LM1, isolated from piglet feces.</title>
        <authorList>
            <person name="Lee J.H."/>
            <person name="Valeriano V.D."/>
            <person name="Shin Y.R."/>
            <person name="Chae J.P."/>
            <person name="Kim G.B."/>
            <person name="Ham J.S."/>
            <person name="Chun J."/>
            <person name="Kang D.K."/>
        </authorList>
    </citation>
    <scope>NUCLEOTIDE SEQUENCE [LARGE SCALE GENOMIC DNA]</scope>
    <source>
        <strain evidence="1 2">LM1</strain>
    </source>
</reference>
<dbReference type="KEGG" id="lmu:LBLM1_09790"/>